<feature type="signal peptide" evidence="2">
    <location>
        <begin position="1"/>
        <end position="22"/>
    </location>
</feature>
<dbReference type="Proteomes" id="UP000292702">
    <property type="component" value="Unassembled WGS sequence"/>
</dbReference>
<accession>A0A4V6N730</accession>
<protein>
    <submittedName>
        <fullName evidence="3">Uncharacterized protein</fullName>
    </submittedName>
</protein>
<feature type="region of interest" description="Disordered" evidence="1">
    <location>
        <begin position="58"/>
        <end position="97"/>
    </location>
</feature>
<feature type="chain" id="PRO_5020714887" evidence="2">
    <location>
        <begin position="23"/>
        <end position="273"/>
    </location>
</feature>
<dbReference type="EMBL" id="RWJN01000324">
    <property type="protein sequence ID" value="TCD63077.1"/>
    <property type="molecule type" value="Genomic_DNA"/>
</dbReference>
<name>A0A4V6N730_9APHY</name>
<comment type="caution">
    <text evidence="3">The sequence shown here is derived from an EMBL/GenBank/DDBJ whole genome shotgun (WGS) entry which is preliminary data.</text>
</comment>
<evidence type="ECO:0000256" key="2">
    <source>
        <dbReference type="SAM" id="SignalP"/>
    </source>
</evidence>
<evidence type="ECO:0000256" key="1">
    <source>
        <dbReference type="SAM" id="MobiDB-lite"/>
    </source>
</evidence>
<evidence type="ECO:0000313" key="3">
    <source>
        <dbReference type="EMBL" id="TCD63077.1"/>
    </source>
</evidence>
<organism evidence="3 4">
    <name type="scientific">Steccherinum ochraceum</name>
    <dbReference type="NCBI Taxonomy" id="92696"/>
    <lineage>
        <taxon>Eukaryota</taxon>
        <taxon>Fungi</taxon>
        <taxon>Dikarya</taxon>
        <taxon>Basidiomycota</taxon>
        <taxon>Agaricomycotina</taxon>
        <taxon>Agaricomycetes</taxon>
        <taxon>Polyporales</taxon>
        <taxon>Steccherinaceae</taxon>
        <taxon>Steccherinum</taxon>
    </lineage>
</organism>
<reference evidence="3 4" key="1">
    <citation type="submission" date="2018-11" db="EMBL/GenBank/DDBJ databases">
        <title>Genome assembly of Steccherinum ochraceum LE-BIN_3174, the white-rot fungus of the Steccherinaceae family (The Residual Polyporoid clade, Polyporales, Basidiomycota).</title>
        <authorList>
            <person name="Fedorova T.V."/>
            <person name="Glazunova O.A."/>
            <person name="Landesman E.O."/>
            <person name="Moiseenko K.V."/>
            <person name="Psurtseva N.V."/>
            <person name="Savinova O.S."/>
            <person name="Shakhova N.V."/>
            <person name="Tyazhelova T.V."/>
            <person name="Vasina D.V."/>
        </authorList>
    </citation>
    <scope>NUCLEOTIDE SEQUENCE [LARGE SCALE GENOMIC DNA]</scope>
    <source>
        <strain evidence="3 4">LE-BIN_3174</strain>
    </source>
</reference>
<keyword evidence="2" id="KW-0732">Signal</keyword>
<gene>
    <name evidence="3" type="ORF">EIP91_006033</name>
</gene>
<dbReference type="AlphaFoldDB" id="A0A4V6N730"/>
<proteinExistence type="predicted"/>
<keyword evidence="4" id="KW-1185">Reference proteome</keyword>
<evidence type="ECO:0000313" key="4">
    <source>
        <dbReference type="Proteomes" id="UP000292702"/>
    </source>
</evidence>
<feature type="compositionally biased region" description="Low complexity" evidence="1">
    <location>
        <begin position="74"/>
        <end position="84"/>
    </location>
</feature>
<sequence length="273" mass="29013">MTCWPLQLFVLLKAVLERIVLPDIPFIIFTFPAASSFLSTPVRGITCHISPPRPNQKLTLSASHSSSHVESKHSSGSHNLSPSLHLPPPEPPDLRPLLESQHIPDGCYLTICCTVTSVAAAGFEAADAIPPPQLSLSVILQLNHSQIDSSGRDASSGDSAVAATHDAVAVEVVGDPVVRLGSDNAVAVYRAAECSYTFTTLPVSVRCLRCLETLLPKKTTTADGRSFRQVVSGLTGDDLKDKLSQLLGPSEAKAVKLVESVICDAISHSCLYV</sequence>